<dbReference type="EMBL" id="AKKV01000020">
    <property type="protein sequence ID" value="EIT86772.1"/>
    <property type="molecule type" value="Genomic_DNA"/>
</dbReference>
<reference evidence="20 21" key="1">
    <citation type="journal article" date="2012" name="J. Bacteriol.">
        <title>Genome of Bacillus macauensis ZFHKF-1, a Long-Chain-Forming Bacterium.</title>
        <authorList>
            <person name="Cai L."/>
            <person name="Zhang T."/>
        </authorList>
    </citation>
    <scope>NUCLEOTIDE SEQUENCE [LARGE SCALE GENOMIC DNA]</scope>
    <source>
        <strain evidence="20 21">ZFHKF-1</strain>
    </source>
</reference>
<dbReference type="AlphaFoldDB" id="I8ALI6"/>
<dbReference type="SUPFAM" id="SSF47819">
    <property type="entry name" value="HRDC-like"/>
    <property type="match status" value="1"/>
</dbReference>
<dbReference type="InterPro" id="IPR006293">
    <property type="entry name" value="DNA_helicase_ATP-dep_RecQ_bac"/>
</dbReference>
<dbReference type="InterPro" id="IPR032284">
    <property type="entry name" value="RecQ_Zn-bd"/>
</dbReference>
<dbReference type="NCBIfam" id="TIGR01389">
    <property type="entry name" value="recQ"/>
    <property type="match status" value="1"/>
</dbReference>
<dbReference type="InterPro" id="IPR027417">
    <property type="entry name" value="P-loop_NTPase"/>
</dbReference>
<keyword evidence="13" id="KW-0234">DNA repair</keyword>
<evidence type="ECO:0000259" key="18">
    <source>
        <dbReference type="PROSITE" id="PS51192"/>
    </source>
</evidence>
<dbReference type="Gene3D" id="1.10.150.80">
    <property type="entry name" value="HRDC domain"/>
    <property type="match status" value="1"/>
</dbReference>
<evidence type="ECO:0000256" key="7">
    <source>
        <dbReference type="ARBA" id="ARBA00022801"/>
    </source>
</evidence>
<dbReference type="PROSITE" id="PS51192">
    <property type="entry name" value="HELICASE_ATP_BIND_1"/>
    <property type="match status" value="1"/>
</dbReference>
<dbReference type="Pfam" id="PF09382">
    <property type="entry name" value="RQC"/>
    <property type="match status" value="1"/>
</dbReference>
<evidence type="ECO:0000313" key="21">
    <source>
        <dbReference type="Proteomes" id="UP000004080"/>
    </source>
</evidence>
<dbReference type="InterPro" id="IPR004589">
    <property type="entry name" value="DNA_helicase_ATP-dep_RecQ"/>
</dbReference>
<evidence type="ECO:0000259" key="17">
    <source>
        <dbReference type="PROSITE" id="PS50967"/>
    </source>
</evidence>
<dbReference type="SMART" id="SM00956">
    <property type="entry name" value="RQC"/>
    <property type="match status" value="1"/>
</dbReference>
<evidence type="ECO:0000256" key="14">
    <source>
        <dbReference type="ARBA" id="ARBA00023235"/>
    </source>
</evidence>
<evidence type="ECO:0000256" key="1">
    <source>
        <dbReference type="ARBA" id="ARBA00001946"/>
    </source>
</evidence>
<dbReference type="Pfam" id="PF00570">
    <property type="entry name" value="HRDC"/>
    <property type="match status" value="1"/>
</dbReference>
<dbReference type="CDD" id="cd18794">
    <property type="entry name" value="SF2_C_RecQ"/>
    <property type="match status" value="1"/>
</dbReference>
<dbReference type="GO" id="GO:0043138">
    <property type="term" value="F:3'-5' DNA helicase activity"/>
    <property type="evidence" value="ECO:0007669"/>
    <property type="project" value="UniProtKB-EC"/>
</dbReference>
<keyword evidence="9" id="KW-0862">Zinc</keyword>
<keyword evidence="4" id="KW-0479">Metal-binding</keyword>
<dbReference type="SMART" id="SM00487">
    <property type="entry name" value="DEXDc"/>
    <property type="match status" value="1"/>
</dbReference>
<evidence type="ECO:0000256" key="8">
    <source>
        <dbReference type="ARBA" id="ARBA00022806"/>
    </source>
</evidence>
<keyword evidence="7" id="KW-0378">Hydrolase</keyword>
<dbReference type="SUPFAM" id="SSF52540">
    <property type="entry name" value="P-loop containing nucleoside triphosphate hydrolases"/>
    <property type="match status" value="1"/>
</dbReference>
<comment type="caution">
    <text evidence="20">The sequence shown here is derived from an EMBL/GenBank/DDBJ whole genome shotgun (WGS) entry which is preliminary data.</text>
</comment>
<dbReference type="GO" id="GO:0003677">
    <property type="term" value="F:DNA binding"/>
    <property type="evidence" value="ECO:0007669"/>
    <property type="project" value="UniProtKB-KW"/>
</dbReference>
<dbReference type="OrthoDB" id="9763310at2"/>
<evidence type="ECO:0000256" key="13">
    <source>
        <dbReference type="ARBA" id="ARBA00023204"/>
    </source>
</evidence>
<dbReference type="Proteomes" id="UP000004080">
    <property type="component" value="Unassembled WGS sequence"/>
</dbReference>
<dbReference type="GO" id="GO:0005737">
    <property type="term" value="C:cytoplasm"/>
    <property type="evidence" value="ECO:0007669"/>
    <property type="project" value="TreeGrafter"/>
</dbReference>
<dbReference type="InterPro" id="IPR010997">
    <property type="entry name" value="HRDC-like_sf"/>
</dbReference>
<dbReference type="InterPro" id="IPR029491">
    <property type="entry name" value="Helicase_HTH"/>
</dbReference>
<dbReference type="InterPro" id="IPR044876">
    <property type="entry name" value="HRDC_dom_sf"/>
</dbReference>
<dbReference type="GO" id="GO:0006281">
    <property type="term" value="P:DNA repair"/>
    <property type="evidence" value="ECO:0007669"/>
    <property type="project" value="UniProtKB-KW"/>
</dbReference>
<dbReference type="SUPFAM" id="SSF46785">
    <property type="entry name" value="Winged helix' DNA-binding domain"/>
    <property type="match status" value="1"/>
</dbReference>
<evidence type="ECO:0000256" key="10">
    <source>
        <dbReference type="ARBA" id="ARBA00022840"/>
    </source>
</evidence>
<dbReference type="PROSITE" id="PS50967">
    <property type="entry name" value="HRDC"/>
    <property type="match status" value="1"/>
</dbReference>
<evidence type="ECO:0000256" key="12">
    <source>
        <dbReference type="ARBA" id="ARBA00023172"/>
    </source>
</evidence>
<dbReference type="STRING" id="1196324.A374_04339"/>
<evidence type="ECO:0000256" key="5">
    <source>
        <dbReference type="ARBA" id="ARBA00022741"/>
    </source>
</evidence>
<organism evidence="20 21">
    <name type="scientific">Fictibacillus macauensis ZFHKF-1</name>
    <dbReference type="NCBI Taxonomy" id="1196324"/>
    <lineage>
        <taxon>Bacteria</taxon>
        <taxon>Bacillati</taxon>
        <taxon>Bacillota</taxon>
        <taxon>Bacilli</taxon>
        <taxon>Bacillales</taxon>
        <taxon>Fictibacillaceae</taxon>
        <taxon>Fictibacillus</taxon>
    </lineage>
</organism>
<dbReference type="RefSeq" id="WP_007200967.1">
    <property type="nucleotide sequence ID" value="NZ_AKKV01000020.1"/>
</dbReference>
<evidence type="ECO:0000256" key="16">
    <source>
        <dbReference type="NCBIfam" id="TIGR01389"/>
    </source>
</evidence>
<dbReference type="GO" id="GO:0006310">
    <property type="term" value="P:DNA recombination"/>
    <property type="evidence" value="ECO:0007669"/>
    <property type="project" value="UniProtKB-UniRule"/>
</dbReference>
<comment type="catalytic activity">
    <reaction evidence="15">
        <text>Couples ATP hydrolysis with the unwinding of duplex DNA by translocating in the 3'-5' direction.</text>
        <dbReference type="EC" id="5.6.2.4"/>
    </reaction>
</comment>
<dbReference type="GO" id="GO:0009432">
    <property type="term" value="P:SOS response"/>
    <property type="evidence" value="ECO:0007669"/>
    <property type="project" value="UniProtKB-UniRule"/>
</dbReference>
<dbReference type="PROSITE" id="PS51194">
    <property type="entry name" value="HELICASE_CTER"/>
    <property type="match status" value="1"/>
</dbReference>
<keyword evidence="5" id="KW-0547">Nucleotide-binding</keyword>
<dbReference type="GO" id="GO:0046872">
    <property type="term" value="F:metal ion binding"/>
    <property type="evidence" value="ECO:0007669"/>
    <property type="project" value="UniProtKB-KW"/>
</dbReference>
<dbReference type="InterPro" id="IPR018982">
    <property type="entry name" value="RQC_domain"/>
</dbReference>
<comment type="similarity">
    <text evidence="3">Belongs to the helicase family. RecQ subfamily.</text>
</comment>
<evidence type="ECO:0000256" key="11">
    <source>
        <dbReference type="ARBA" id="ARBA00023125"/>
    </source>
</evidence>
<accession>I8ALI6</accession>
<evidence type="ECO:0000256" key="9">
    <source>
        <dbReference type="ARBA" id="ARBA00022833"/>
    </source>
</evidence>
<proteinExistence type="inferred from homology"/>
<dbReference type="Gene3D" id="1.10.10.10">
    <property type="entry name" value="Winged helix-like DNA-binding domain superfamily/Winged helix DNA-binding domain"/>
    <property type="match status" value="1"/>
</dbReference>
<dbReference type="NCBIfam" id="TIGR00614">
    <property type="entry name" value="recQ_fam"/>
    <property type="match status" value="1"/>
</dbReference>
<dbReference type="Pfam" id="PF16124">
    <property type="entry name" value="RecQ_Zn_bind"/>
    <property type="match status" value="1"/>
</dbReference>
<evidence type="ECO:0000259" key="19">
    <source>
        <dbReference type="PROSITE" id="PS51194"/>
    </source>
</evidence>
<keyword evidence="21" id="KW-1185">Reference proteome</keyword>
<keyword evidence="11" id="KW-0238">DNA-binding</keyword>
<dbReference type="Gene3D" id="3.40.50.300">
    <property type="entry name" value="P-loop containing nucleotide triphosphate hydrolases"/>
    <property type="match status" value="2"/>
</dbReference>
<dbReference type="FunFam" id="3.40.50.300:FF:000296">
    <property type="entry name" value="ATP-dependent DNA helicase RecQ"/>
    <property type="match status" value="1"/>
</dbReference>
<keyword evidence="14" id="KW-0413">Isomerase</keyword>
<dbReference type="eggNOG" id="COG0514">
    <property type="taxonomic scope" value="Bacteria"/>
</dbReference>
<keyword evidence="10" id="KW-0067">ATP-binding</keyword>
<feature type="domain" description="Helicase ATP-binding" evidence="18">
    <location>
        <begin position="26"/>
        <end position="195"/>
    </location>
</feature>
<dbReference type="SMART" id="SM00490">
    <property type="entry name" value="HELICc"/>
    <property type="match status" value="1"/>
</dbReference>
<evidence type="ECO:0000256" key="15">
    <source>
        <dbReference type="ARBA" id="ARBA00034617"/>
    </source>
</evidence>
<gene>
    <name evidence="20" type="ORF">A374_04339</name>
</gene>
<dbReference type="InterPro" id="IPR002121">
    <property type="entry name" value="HRDC_dom"/>
</dbReference>
<feature type="domain" description="Helicase C-terminal" evidence="19">
    <location>
        <begin position="219"/>
        <end position="368"/>
    </location>
</feature>
<dbReference type="InterPro" id="IPR036390">
    <property type="entry name" value="WH_DNA-bd_sf"/>
</dbReference>
<dbReference type="InterPro" id="IPR036388">
    <property type="entry name" value="WH-like_DNA-bd_sf"/>
</dbReference>
<dbReference type="SMART" id="SM00341">
    <property type="entry name" value="HRDC"/>
    <property type="match status" value="1"/>
</dbReference>
<dbReference type="GO" id="GO:0030894">
    <property type="term" value="C:replisome"/>
    <property type="evidence" value="ECO:0007669"/>
    <property type="project" value="TreeGrafter"/>
</dbReference>
<keyword evidence="8 20" id="KW-0347">Helicase</keyword>
<name>I8ALI6_9BACL</name>
<dbReference type="Pfam" id="PF00271">
    <property type="entry name" value="Helicase_C"/>
    <property type="match status" value="1"/>
</dbReference>
<dbReference type="Pfam" id="PF14493">
    <property type="entry name" value="HTH_40"/>
    <property type="match status" value="1"/>
</dbReference>
<dbReference type="PATRIC" id="fig|1196324.3.peg.881"/>
<dbReference type="InterPro" id="IPR011545">
    <property type="entry name" value="DEAD/DEAH_box_helicase_dom"/>
</dbReference>
<dbReference type="InterPro" id="IPR014001">
    <property type="entry name" value="Helicase_ATP-bd"/>
</dbReference>
<comment type="cofactor">
    <cofactor evidence="1">
        <name>Mg(2+)</name>
        <dbReference type="ChEBI" id="CHEBI:18420"/>
    </cofactor>
</comment>
<sequence length="704" mass="80248">MYTLAKEVLSKYYGYADFRPGQDVIIKSILNKQNTLGIMPTGGGKSICYQIPAVLFQGVTLVISPLISLMKDQVDSLQNVGIAATYFNSSLSHHEVAQRLEETKQGVYQLIYVAPERLEVASFRHLLQTLPVSMVAIDEAHCISQWGHDFRPSYLRIKEVIESLPTKPVIAALTATATEQVKRDICHLLHIAPQQAFVTGFARENLSFSVLKDEERRPFIERYIQQNKENSGIIYAATRKEVDQLHHYFQKKGVSVGKYHAGLSEEERRSSQNAFIHDDILVMIATNAFGMGINKTNVRYVIHYNVPKNIEAYYQEAGRAGRDGELSECLLFFSARDVQLQKFFIDQGQSEEERKANEYKKLQLMTDYCHTEQCLQRFIIEYFGDQTTTDCGTCSNCTDDREMSDITVDAQMVFSCIKRMKNRYGKTLVAHTLHGSRAKKVQELKLHQLSTYGLMNKRSQKEILQLIDYLTAEGYLSLSDGQYPVLLLSHKAIAVLKGEERVMRKQAQQPIQAVSERNELFTQLRTLRKEMAQDAAVPPYVIFADSTLTEMSIKQPRTEHEMLKIKGMGEKKWERYGEAFLTVILEYVARAPQPQETSSGKKNSHLDSYHFFMENKDIDSIANERGLSPQTVENHLLRSAEEGYSLPWQRLFSTEEEQRVKEVIKTSDSAGLSALKEQLGEDFSYFTIKAVLCKIALEQQAVHS</sequence>
<dbReference type="GO" id="GO:0005524">
    <property type="term" value="F:ATP binding"/>
    <property type="evidence" value="ECO:0007669"/>
    <property type="project" value="UniProtKB-KW"/>
</dbReference>
<dbReference type="PANTHER" id="PTHR13710:SF105">
    <property type="entry name" value="ATP-DEPENDENT DNA HELICASE Q1"/>
    <property type="match status" value="1"/>
</dbReference>
<dbReference type="GO" id="GO:0043590">
    <property type="term" value="C:bacterial nucleoid"/>
    <property type="evidence" value="ECO:0007669"/>
    <property type="project" value="TreeGrafter"/>
</dbReference>
<dbReference type="PANTHER" id="PTHR13710">
    <property type="entry name" value="DNA HELICASE RECQ FAMILY MEMBER"/>
    <property type="match status" value="1"/>
</dbReference>
<evidence type="ECO:0000256" key="4">
    <source>
        <dbReference type="ARBA" id="ARBA00022723"/>
    </source>
</evidence>
<protein>
    <recommendedName>
        <fullName evidence="16">DNA helicase RecQ</fullName>
        <ecNumber evidence="16">5.6.2.4</ecNumber>
    </recommendedName>
</protein>
<dbReference type="GO" id="GO:0016787">
    <property type="term" value="F:hydrolase activity"/>
    <property type="evidence" value="ECO:0007669"/>
    <property type="project" value="UniProtKB-KW"/>
</dbReference>
<evidence type="ECO:0000256" key="3">
    <source>
        <dbReference type="ARBA" id="ARBA00005446"/>
    </source>
</evidence>
<dbReference type="EC" id="5.6.2.4" evidence="16"/>
<keyword evidence="6" id="KW-0227">DNA damage</keyword>
<comment type="cofactor">
    <cofactor evidence="2">
        <name>Zn(2+)</name>
        <dbReference type="ChEBI" id="CHEBI:29105"/>
    </cofactor>
</comment>
<keyword evidence="12" id="KW-0233">DNA recombination</keyword>
<evidence type="ECO:0000313" key="20">
    <source>
        <dbReference type="EMBL" id="EIT86772.1"/>
    </source>
</evidence>
<feature type="domain" description="HRDC" evidence="17">
    <location>
        <begin position="514"/>
        <end position="594"/>
    </location>
</feature>
<evidence type="ECO:0000256" key="2">
    <source>
        <dbReference type="ARBA" id="ARBA00001947"/>
    </source>
</evidence>
<dbReference type="InterPro" id="IPR001650">
    <property type="entry name" value="Helicase_C-like"/>
</dbReference>
<dbReference type="CDD" id="cd17920">
    <property type="entry name" value="DEXHc_RecQ"/>
    <property type="match status" value="1"/>
</dbReference>
<evidence type="ECO:0000256" key="6">
    <source>
        <dbReference type="ARBA" id="ARBA00022763"/>
    </source>
</evidence>
<dbReference type="GO" id="GO:0009378">
    <property type="term" value="F:four-way junction helicase activity"/>
    <property type="evidence" value="ECO:0007669"/>
    <property type="project" value="TreeGrafter"/>
</dbReference>
<dbReference type="GO" id="GO:0006260">
    <property type="term" value="P:DNA replication"/>
    <property type="evidence" value="ECO:0007669"/>
    <property type="project" value="InterPro"/>
</dbReference>
<dbReference type="Pfam" id="PF00270">
    <property type="entry name" value="DEAD"/>
    <property type="match status" value="1"/>
</dbReference>